<evidence type="ECO:0000313" key="4">
    <source>
        <dbReference type="Proteomes" id="UP000277300"/>
    </source>
</evidence>
<comment type="caution">
    <text evidence="2">The sequence shown here is derived from an EMBL/GenBank/DDBJ whole genome shotgun (WGS) entry which is preliminary data.</text>
</comment>
<evidence type="ECO:0000313" key="3">
    <source>
        <dbReference type="EMBL" id="RLN58369.1"/>
    </source>
</evidence>
<dbReference type="GO" id="GO:0006405">
    <property type="term" value="P:RNA export from nucleus"/>
    <property type="evidence" value="ECO:0007669"/>
    <property type="project" value="TreeGrafter"/>
</dbReference>
<evidence type="ECO:0000313" key="2">
    <source>
        <dbReference type="EMBL" id="RLN55073.1"/>
    </source>
</evidence>
<reference evidence="4 5" key="1">
    <citation type="submission" date="2018-07" db="EMBL/GenBank/DDBJ databases">
        <title>Genome sequencing of oomycete isolates from Chile give support for New Zealand origin for Phytophthora kernoviae and make available the first Nothophytophthora sp. genome.</title>
        <authorList>
            <person name="Studholme D.J."/>
            <person name="Sanfuentes E."/>
            <person name="Panda P."/>
            <person name="Hill R."/>
            <person name="Sambles C."/>
            <person name="Grant M."/>
            <person name="Williams N.M."/>
            <person name="Mcdougal R.L."/>
        </authorList>
    </citation>
    <scope>NUCLEOTIDE SEQUENCE [LARGE SCALE GENOMIC DNA]</scope>
    <source>
        <strain evidence="2">Chile6</strain>
        <strain evidence="3">Chile7</strain>
    </source>
</reference>
<evidence type="ECO:0000313" key="5">
    <source>
        <dbReference type="Proteomes" id="UP000284657"/>
    </source>
</evidence>
<proteinExistence type="predicted"/>
<dbReference type="GO" id="GO:0006606">
    <property type="term" value="P:protein import into nucleus"/>
    <property type="evidence" value="ECO:0007669"/>
    <property type="project" value="TreeGrafter"/>
</dbReference>
<dbReference type="GO" id="GO:0017056">
    <property type="term" value="F:structural constituent of nuclear pore"/>
    <property type="evidence" value="ECO:0007669"/>
    <property type="project" value="InterPro"/>
</dbReference>
<accession>A0A3F2REW1</accession>
<dbReference type="InterPro" id="IPR044840">
    <property type="entry name" value="Nup188"/>
</dbReference>
<dbReference type="OrthoDB" id="102511at2759"/>
<name>A0A3F2REW1_9STRA</name>
<dbReference type="Proteomes" id="UP000284657">
    <property type="component" value="Unassembled WGS sequence"/>
</dbReference>
<dbReference type="EMBL" id="MBAD02001115">
    <property type="protein sequence ID" value="RLN58369.1"/>
    <property type="molecule type" value="Genomic_DNA"/>
</dbReference>
<protein>
    <submittedName>
        <fullName evidence="2">Uncharacterized protein</fullName>
    </submittedName>
</protein>
<sequence>MAHTSPSEPPSSATDVLWWLRRCRRDDLPVDRVLDVVRSAAGVVPLGGRVGGSDGATPPLTPKGTLAFFNAPPEDPIDGESSQDQEEKRRWSLLISSCQLPASGGPEELRKTLETLHKAQDGTQPKSLSVDQVRAKFYAERRALFSVRIELLRVARQPQHPSAQAAEEIVDELLKEGLREALLDEVHGRQFYQPPRFAGVGTRERQALVAWELQFLEEEALLRELLLLTLVASNERVTLESAVKIAKAVHGWENRVFDDIFTASTLALPEAQAVARRVTQVGVLVALRMLHTTGYMENLEGGHQLQAMVKFVLPALSNASVARQILGIDVNESISWGVRDRHTREQILAQLGNDSLGMAFGSSDMLHSADNINPFECLNLIVKSAKKLFELQERLAGEYPVILATQEIFISVVRWFLAKEVQTLANPVVGDDPSVGSHAFVAMERIWFVGAAEFIIEVLSTHESWKFVSTSERCEVTERCFRLLHVLVLPRKYIHEQNEMIPAFDTALRETLSTDMSMLMKLLRSSCAALSSMESCVGNDVVRADGEGDKSNPDNEDTDGRFPLIKEDPTSKGDSLPFVTLLDRFFVSSEQLLEQSSDLFCALLTFLVQVWKGAIHNGLGVHLKIMAAFRAHSTFWLNVTRALKIHMPVESVEERGVLDMELAAATVQGRGDMGGPSSSSEAYIGRSSPYGYLARGLILQLVSSESALTSSRFSGDRTSFGMIQVLADVIKTCVDQHENQDEVLDYFVLLHLYDLVQLLVSMLHHQLCLVVRKTRDPKLSQTRQRLETSDADPNLKLGAEATLVLLGIIEKTERAVRESMRQIARDVELARLNTRGGDNRMSAPAAMPTTVPLIARLVVDFERKVETVTEGLHTSLFTAGLLLVRHLRKINNNRSPPSRAARMVDGDADMESATPSKSPLQVKMIAHCMNAISLCDAHSQPTMSTQALFQLSWSLFQEVLDSFGNTEAKPKLRMANLIQVNPFVRELEHDQQGIVFPSHRGHLDLRRPSLSRTRRCCTNIYRLALTDRDAILVVDGVRYVDEEQLVPLLEFAPPSDTRSMTSSPGLGHLCIAMEFMLDQLALDASEAKKKTNAVLTNAIDACALLFLKTYLLHVEQYELVKRDRSELNSFFRQFNARLSGDDSAASANVDSQLIQHISKIIAG</sequence>
<dbReference type="EMBL" id="MBDO02000461">
    <property type="protein sequence ID" value="RLN55073.1"/>
    <property type="molecule type" value="Genomic_DNA"/>
</dbReference>
<feature type="region of interest" description="Disordered" evidence="1">
    <location>
        <begin position="44"/>
        <end position="88"/>
    </location>
</feature>
<evidence type="ECO:0000256" key="1">
    <source>
        <dbReference type="SAM" id="MobiDB-lite"/>
    </source>
</evidence>
<dbReference type="PANTHER" id="PTHR31431">
    <property type="entry name" value="NUCLEOPORIN NUP188 HOMOLOG"/>
    <property type="match status" value="1"/>
</dbReference>
<organism evidence="2 4">
    <name type="scientific">Phytophthora kernoviae</name>
    <dbReference type="NCBI Taxonomy" id="325452"/>
    <lineage>
        <taxon>Eukaryota</taxon>
        <taxon>Sar</taxon>
        <taxon>Stramenopiles</taxon>
        <taxon>Oomycota</taxon>
        <taxon>Peronosporomycetes</taxon>
        <taxon>Peronosporales</taxon>
        <taxon>Peronosporaceae</taxon>
        <taxon>Phytophthora</taxon>
    </lineage>
</organism>
<dbReference type="GO" id="GO:0044611">
    <property type="term" value="C:nuclear pore inner ring"/>
    <property type="evidence" value="ECO:0007669"/>
    <property type="project" value="TreeGrafter"/>
</dbReference>
<feature type="compositionally biased region" description="Acidic residues" evidence="1">
    <location>
        <begin position="75"/>
        <end position="84"/>
    </location>
</feature>
<dbReference type="PANTHER" id="PTHR31431:SF1">
    <property type="entry name" value="NUCLEOPORIN NUP188"/>
    <property type="match status" value="1"/>
</dbReference>
<feature type="region of interest" description="Disordered" evidence="1">
    <location>
        <begin position="543"/>
        <end position="566"/>
    </location>
</feature>
<gene>
    <name evidence="3" type="ORF">BBJ29_008230</name>
    <name evidence="2" type="ORF">BBP00_00008656</name>
</gene>
<dbReference type="AlphaFoldDB" id="A0A3F2REW1"/>
<dbReference type="Proteomes" id="UP000277300">
    <property type="component" value="Unassembled WGS sequence"/>
</dbReference>